<name>A0A4Y6V6G3_9PROT</name>
<keyword evidence="3" id="KW-1185">Reference proteome</keyword>
<proteinExistence type="predicted"/>
<dbReference type="AlphaFoldDB" id="A0A4Y6V6G3"/>
<sequence>MCAENSSKPRGLTPHDLCPEDLVHRQFWAPAPNQLWVSNFAYVSTRQDFVYVAVIIDVFARVIVGWRVSSSAETAFVLDALEQVLATRNPVGSQSPITPIAAVNMPVCATHNALPKQGLSHP</sequence>
<evidence type="ECO:0000313" key="2">
    <source>
        <dbReference type="EMBL" id="QDH25649.1"/>
    </source>
</evidence>
<accession>A0A4Y6V6G3</accession>
<dbReference type="EMBL" id="CP032485">
    <property type="protein sequence ID" value="QDH25649.1"/>
    <property type="molecule type" value="Genomic_DNA"/>
</dbReference>
<reference evidence="2 3" key="1">
    <citation type="submission" date="2018-09" db="EMBL/GenBank/DDBJ databases">
        <title>The complete genome sequence of Neokomagataea tanensis NBRC 106556(T).</title>
        <authorList>
            <person name="Chua K.-O."/>
            <person name="See-Too W.-S."/>
            <person name="Hong K.-W."/>
            <person name="Yin W.-F."/>
            <person name="Chan K.-G."/>
        </authorList>
    </citation>
    <scope>NUCLEOTIDE SEQUENCE [LARGE SCALE GENOMIC DNA]</scope>
    <source>
        <strain evidence="3">AH13 \ NBRC 106556</strain>
    </source>
</reference>
<dbReference type="InterPro" id="IPR001584">
    <property type="entry name" value="Integrase_cat-core"/>
</dbReference>
<feature type="domain" description="Integrase catalytic" evidence="1">
    <location>
        <begin position="28"/>
        <end position="122"/>
    </location>
</feature>
<organism evidence="2 3">
    <name type="scientific">Neokomagataea tanensis</name>
    <dbReference type="NCBI Taxonomy" id="661191"/>
    <lineage>
        <taxon>Bacteria</taxon>
        <taxon>Pseudomonadati</taxon>
        <taxon>Pseudomonadota</taxon>
        <taxon>Alphaproteobacteria</taxon>
        <taxon>Acetobacterales</taxon>
        <taxon>Acetobacteraceae</taxon>
        <taxon>Neokomagataea</taxon>
    </lineage>
</organism>
<protein>
    <recommendedName>
        <fullName evidence="1">Integrase catalytic domain-containing protein</fullName>
    </recommendedName>
</protein>
<dbReference type="Pfam" id="PF00665">
    <property type="entry name" value="rve"/>
    <property type="match status" value="1"/>
</dbReference>
<dbReference type="Gene3D" id="3.30.420.10">
    <property type="entry name" value="Ribonuclease H-like superfamily/Ribonuclease H"/>
    <property type="match status" value="1"/>
</dbReference>
<dbReference type="KEGG" id="ntn:D5366_10960"/>
<dbReference type="PANTHER" id="PTHR46889:SF4">
    <property type="entry name" value="TRANSPOSASE INSO FOR INSERTION SEQUENCE ELEMENT IS911B-RELATED"/>
    <property type="match status" value="1"/>
</dbReference>
<dbReference type="PANTHER" id="PTHR46889">
    <property type="entry name" value="TRANSPOSASE INSF FOR INSERTION SEQUENCE IS3B-RELATED"/>
    <property type="match status" value="1"/>
</dbReference>
<dbReference type="OrthoDB" id="9803878at2"/>
<dbReference type="PROSITE" id="PS50994">
    <property type="entry name" value="INTEGRASE"/>
    <property type="match status" value="1"/>
</dbReference>
<dbReference type="InterPro" id="IPR012337">
    <property type="entry name" value="RNaseH-like_sf"/>
</dbReference>
<dbReference type="InterPro" id="IPR036397">
    <property type="entry name" value="RNaseH_sf"/>
</dbReference>
<evidence type="ECO:0000259" key="1">
    <source>
        <dbReference type="PROSITE" id="PS50994"/>
    </source>
</evidence>
<dbReference type="SUPFAM" id="SSF53098">
    <property type="entry name" value="Ribonuclease H-like"/>
    <property type="match status" value="1"/>
</dbReference>
<dbReference type="InterPro" id="IPR050900">
    <property type="entry name" value="Transposase_IS3/IS150/IS904"/>
</dbReference>
<evidence type="ECO:0000313" key="3">
    <source>
        <dbReference type="Proteomes" id="UP000317214"/>
    </source>
</evidence>
<dbReference type="GO" id="GO:0003676">
    <property type="term" value="F:nucleic acid binding"/>
    <property type="evidence" value="ECO:0007669"/>
    <property type="project" value="InterPro"/>
</dbReference>
<gene>
    <name evidence="2" type="ORF">D5366_10960</name>
</gene>
<dbReference type="GO" id="GO:0015074">
    <property type="term" value="P:DNA integration"/>
    <property type="evidence" value="ECO:0007669"/>
    <property type="project" value="InterPro"/>
</dbReference>
<dbReference type="Proteomes" id="UP000317214">
    <property type="component" value="Chromosome"/>
</dbReference>